<evidence type="ECO:0000256" key="6">
    <source>
        <dbReference type="ARBA" id="ARBA00023002"/>
    </source>
</evidence>
<keyword evidence="3 10" id="KW-0812">Transmembrane</keyword>
<evidence type="ECO:0000313" key="13">
    <source>
        <dbReference type="Proteomes" id="UP000011910"/>
    </source>
</evidence>
<evidence type="ECO:0000256" key="7">
    <source>
        <dbReference type="ARBA" id="ARBA00023136"/>
    </source>
</evidence>
<dbReference type="OrthoDB" id="9814124at2"/>
<keyword evidence="4" id="KW-0874">Quinone</keyword>
<dbReference type="CDD" id="cd12919">
    <property type="entry name" value="VKOR_2"/>
    <property type="match status" value="1"/>
</dbReference>
<reference evidence="12 13" key="1">
    <citation type="journal article" date="2013" name="Genome Announc.">
        <title>Draft Genome Sequence of Cesiribacter andamanensis Strain AMV16T, Isolated from a Soil Sample from a Mud Volcano in the Andaman Islands, India.</title>
        <authorList>
            <person name="Shivaji S."/>
            <person name="Ara S."/>
            <person name="Begum Z."/>
            <person name="Srinivas T.N."/>
            <person name="Singh A."/>
            <person name="Kumar Pinnaka A."/>
        </authorList>
    </citation>
    <scope>NUCLEOTIDE SEQUENCE [LARGE SCALE GENOMIC DNA]</scope>
    <source>
        <strain evidence="12 13">AMV16</strain>
    </source>
</reference>
<dbReference type="AlphaFoldDB" id="M7N1M8"/>
<keyword evidence="7 10" id="KW-0472">Membrane</keyword>
<dbReference type="RefSeq" id="WP_009195642.1">
    <property type="nucleotide sequence ID" value="NZ_AODQ01000052.1"/>
</dbReference>
<evidence type="ECO:0000256" key="4">
    <source>
        <dbReference type="ARBA" id="ARBA00022719"/>
    </source>
</evidence>
<dbReference type="eggNOG" id="COG0451">
    <property type="taxonomic scope" value="Bacteria"/>
</dbReference>
<accession>M7N1M8</accession>
<gene>
    <name evidence="12" type="ORF">ADICEAN_02249</name>
</gene>
<name>M7N1M8_9BACT</name>
<evidence type="ECO:0000259" key="11">
    <source>
        <dbReference type="Pfam" id="PF07884"/>
    </source>
</evidence>
<feature type="transmembrane region" description="Helical" evidence="10">
    <location>
        <begin position="20"/>
        <end position="40"/>
    </location>
</feature>
<proteinExistence type="inferred from homology"/>
<dbReference type="GO" id="GO:0016491">
    <property type="term" value="F:oxidoreductase activity"/>
    <property type="evidence" value="ECO:0007669"/>
    <property type="project" value="UniProtKB-KW"/>
</dbReference>
<dbReference type="Gene3D" id="1.20.1440.130">
    <property type="entry name" value="VKOR domain"/>
    <property type="match status" value="1"/>
</dbReference>
<dbReference type="EMBL" id="AODQ01000052">
    <property type="protein sequence ID" value="EMR02593.1"/>
    <property type="molecule type" value="Genomic_DNA"/>
</dbReference>
<dbReference type="InterPro" id="IPR038354">
    <property type="entry name" value="VKOR_sf"/>
</dbReference>
<evidence type="ECO:0000256" key="3">
    <source>
        <dbReference type="ARBA" id="ARBA00022692"/>
    </source>
</evidence>
<comment type="caution">
    <text evidence="12">The sequence shown here is derived from an EMBL/GenBank/DDBJ whole genome shotgun (WGS) entry which is preliminary data.</text>
</comment>
<evidence type="ECO:0000313" key="12">
    <source>
        <dbReference type="EMBL" id="EMR02593.1"/>
    </source>
</evidence>
<evidence type="ECO:0000256" key="9">
    <source>
        <dbReference type="ARBA" id="ARBA00023284"/>
    </source>
</evidence>
<dbReference type="STRING" id="1279009.ADICEAN_02249"/>
<dbReference type="GO" id="GO:0016020">
    <property type="term" value="C:membrane"/>
    <property type="evidence" value="ECO:0007669"/>
    <property type="project" value="UniProtKB-SubCell"/>
</dbReference>
<comment type="subcellular location">
    <subcellularLocation>
        <location evidence="1">Membrane</location>
        <topology evidence="1">Multi-pass membrane protein</topology>
    </subcellularLocation>
</comment>
<dbReference type="Proteomes" id="UP000011910">
    <property type="component" value="Unassembled WGS sequence"/>
</dbReference>
<keyword evidence="13" id="KW-1185">Reference proteome</keyword>
<dbReference type="GO" id="GO:0048038">
    <property type="term" value="F:quinone binding"/>
    <property type="evidence" value="ECO:0007669"/>
    <property type="project" value="UniProtKB-KW"/>
</dbReference>
<evidence type="ECO:0000256" key="5">
    <source>
        <dbReference type="ARBA" id="ARBA00022989"/>
    </source>
</evidence>
<feature type="transmembrane region" description="Helical" evidence="10">
    <location>
        <begin position="129"/>
        <end position="151"/>
    </location>
</feature>
<protein>
    <submittedName>
        <fullName evidence="12">Putative membrane protein</fullName>
    </submittedName>
</protein>
<evidence type="ECO:0000256" key="1">
    <source>
        <dbReference type="ARBA" id="ARBA00004141"/>
    </source>
</evidence>
<feature type="domain" description="Vitamin K epoxide reductase" evidence="11">
    <location>
        <begin position="23"/>
        <end position="147"/>
    </location>
</feature>
<sequence length="186" mass="20367">MKQDPAIPPGWSYNPASWPQRIPIIVLALLGFGIATYLALYQLEVFPEVWEPFFGGGSRKILNSSVSHILPIPDAALGAFGYLIDAVAGIIGSKRRWRTMPWIVVVFGLAIGPLGFISVLLVILQPVMFDAWCTLCLASGVISVVMIGPALDEFLASLQYLRRVKDAGESVWKGFWGYKSVTEKVA</sequence>
<keyword evidence="6" id="KW-0560">Oxidoreductase</keyword>
<keyword evidence="9" id="KW-0676">Redox-active center</keyword>
<keyword evidence="8" id="KW-1015">Disulfide bond</keyword>
<evidence type="ECO:0000256" key="10">
    <source>
        <dbReference type="SAM" id="Phobius"/>
    </source>
</evidence>
<dbReference type="InterPro" id="IPR012932">
    <property type="entry name" value="VKOR"/>
</dbReference>
<comment type="similarity">
    <text evidence="2">Belongs to the VKOR family.</text>
</comment>
<organism evidence="12 13">
    <name type="scientific">Cesiribacter andamanensis AMV16</name>
    <dbReference type="NCBI Taxonomy" id="1279009"/>
    <lineage>
        <taxon>Bacteria</taxon>
        <taxon>Pseudomonadati</taxon>
        <taxon>Bacteroidota</taxon>
        <taxon>Cytophagia</taxon>
        <taxon>Cytophagales</taxon>
        <taxon>Cesiribacteraceae</taxon>
        <taxon>Cesiribacter</taxon>
    </lineage>
</organism>
<feature type="transmembrane region" description="Helical" evidence="10">
    <location>
        <begin position="102"/>
        <end position="123"/>
    </location>
</feature>
<evidence type="ECO:0000256" key="2">
    <source>
        <dbReference type="ARBA" id="ARBA00006214"/>
    </source>
</evidence>
<dbReference type="Pfam" id="PF07884">
    <property type="entry name" value="VKOR"/>
    <property type="match status" value="1"/>
</dbReference>
<evidence type="ECO:0000256" key="8">
    <source>
        <dbReference type="ARBA" id="ARBA00023157"/>
    </source>
</evidence>
<keyword evidence="5 10" id="KW-1133">Transmembrane helix</keyword>